<protein>
    <submittedName>
        <fullName evidence="3">Putative penicillin-binding protein</fullName>
    </submittedName>
</protein>
<dbReference type="AlphaFoldDB" id="A0A0E9N302"/>
<evidence type="ECO:0000256" key="1">
    <source>
        <dbReference type="PROSITE-ProRule" id="PRU00339"/>
    </source>
</evidence>
<dbReference type="STRING" id="1220578.FPE01S_03_02470"/>
<dbReference type="SUPFAM" id="SSF48452">
    <property type="entry name" value="TPR-like"/>
    <property type="match status" value="1"/>
</dbReference>
<feature type="repeat" description="TPR" evidence="1">
    <location>
        <begin position="444"/>
        <end position="477"/>
    </location>
</feature>
<evidence type="ECO:0000313" key="4">
    <source>
        <dbReference type="Proteomes" id="UP000033121"/>
    </source>
</evidence>
<dbReference type="Gene3D" id="3.40.710.10">
    <property type="entry name" value="DD-peptidase/beta-lactamase superfamily"/>
    <property type="match status" value="1"/>
</dbReference>
<reference evidence="3 4" key="1">
    <citation type="submission" date="2015-04" db="EMBL/GenBank/DDBJ databases">
        <title>Whole genome shotgun sequence of Flavihumibacter petaseus NBRC 106054.</title>
        <authorList>
            <person name="Miyazawa S."/>
            <person name="Hosoyama A."/>
            <person name="Hashimoto M."/>
            <person name="Noguchi M."/>
            <person name="Tsuchikane K."/>
            <person name="Ohji S."/>
            <person name="Yamazoe A."/>
            <person name="Ichikawa N."/>
            <person name="Kimura A."/>
            <person name="Fujita N."/>
        </authorList>
    </citation>
    <scope>NUCLEOTIDE SEQUENCE [LARGE SCALE GENOMIC DNA]</scope>
    <source>
        <strain evidence="3 4">NBRC 106054</strain>
    </source>
</reference>
<evidence type="ECO:0000313" key="3">
    <source>
        <dbReference type="EMBL" id="GAO44209.1"/>
    </source>
</evidence>
<gene>
    <name evidence="3" type="ORF">FPE01S_03_02470</name>
</gene>
<dbReference type="SMART" id="SM00028">
    <property type="entry name" value="TPR"/>
    <property type="match status" value="1"/>
</dbReference>
<dbReference type="SUPFAM" id="SSF56601">
    <property type="entry name" value="beta-lactamase/transpeptidase-like"/>
    <property type="match status" value="1"/>
</dbReference>
<dbReference type="PANTHER" id="PTHR46825:SF9">
    <property type="entry name" value="BETA-LACTAMASE-RELATED DOMAIN-CONTAINING PROTEIN"/>
    <property type="match status" value="1"/>
</dbReference>
<dbReference type="InterPro" id="IPR012338">
    <property type="entry name" value="Beta-lactam/transpept-like"/>
</dbReference>
<dbReference type="PROSITE" id="PS50293">
    <property type="entry name" value="TPR_REGION"/>
    <property type="match status" value="1"/>
</dbReference>
<dbReference type="Pfam" id="PF00144">
    <property type="entry name" value="Beta-lactamase"/>
    <property type="match status" value="1"/>
</dbReference>
<proteinExistence type="predicted"/>
<keyword evidence="4" id="KW-1185">Reference proteome</keyword>
<dbReference type="InterPro" id="IPR001466">
    <property type="entry name" value="Beta-lactam-related"/>
</dbReference>
<evidence type="ECO:0000259" key="2">
    <source>
        <dbReference type="Pfam" id="PF00144"/>
    </source>
</evidence>
<dbReference type="PROSITE" id="PS50005">
    <property type="entry name" value="TPR"/>
    <property type="match status" value="1"/>
</dbReference>
<dbReference type="InterPro" id="IPR011990">
    <property type="entry name" value="TPR-like_helical_dom_sf"/>
</dbReference>
<dbReference type="InterPro" id="IPR050491">
    <property type="entry name" value="AmpC-like"/>
</dbReference>
<dbReference type="EMBL" id="BBWV01000003">
    <property type="protein sequence ID" value="GAO44209.1"/>
    <property type="molecule type" value="Genomic_DNA"/>
</dbReference>
<accession>A0A0E9N302</accession>
<dbReference type="Pfam" id="PF13428">
    <property type="entry name" value="TPR_14"/>
    <property type="match status" value="1"/>
</dbReference>
<organism evidence="3 4">
    <name type="scientific">Flavihumibacter petaseus NBRC 106054</name>
    <dbReference type="NCBI Taxonomy" id="1220578"/>
    <lineage>
        <taxon>Bacteria</taxon>
        <taxon>Pseudomonadati</taxon>
        <taxon>Bacteroidota</taxon>
        <taxon>Chitinophagia</taxon>
        <taxon>Chitinophagales</taxon>
        <taxon>Chitinophagaceae</taxon>
        <taxon>Flavihumibacter</taxon>
    </lineage>
</organism>
<dbReference type="Gene3D" id="1.25.40.10">
    <property type="entry name" value="Tetratricopeptide repeat domain"/>
    <property type="match status" value="1"/>
</dbReference>
<dbReference type="InterPro" id="IPR019734">
    <property type="entry name" value="TPR_rpt"/>
</dbReference>
<keyword evidence="1" id="KW-0802">TPR repeat</keyword>
<sequence length="490" mass="55304">MVIVQAQPTTATLDRFFDAMAANQQFSGNVLIAEHGKVLFRKSYGFADFGKQLPNTPDIRFPIASISKLLTATAILQLQEKGKLNVSDAVRKLLPEFPYPEIKIRQLLSHTSGLPPYNRYFDSLRKESPQRIFYNADFLPQVAAHPVPLIYAPGDNGNYDNINYLVLALVIEKASGMSYKEYIQKMVLRPANMRHTVFLPLTDQYNLQDVGKFAYPHLYRHRYDSFAIKANSVPYIREYWTAYGFSGFGDYVSTVEDLLLFDEAWYGHKLVSDISRDSAYKPQLLNSGTANRNLFGLGWEIAADSSNGLVVYHAGAATGLSCVLLRNISRRQTVILFDNAHFTAQATGMKALSLLNNRTVPLPKKNIATAYGRILMQQGEAAAAKAFAEMEKDTATYFIDEEEINLLGYDLMGNDNPFHFPEEHHFREALIVFKLNADLFPGSWNAWDSYGEALLANGRKEEAIAMYRKSMELNPNNENGRKMLQQIEGK</sequence>
<feature type="domain" description="Beta-lactamase-related" evidence="2">
    <location>
        <begin position="13"/>
        <end position="341"/>
    </location>
</feature>
<dbReference type="PANTHER" id="PTHR46825">
    <property type="entry name" value="D-ALANYL-D-ALANINE-CARBOXYPEPTIDASE/ENDOPEPTIDASE AMPH"/>
    <property type="match status" value="1"/>
</dbReference>
<dbReference type="Proteomes" id="UP000033121">
    <property type="component" value="Unassembled WGS sequence"/>
</dbReference>
<comment type="caution">
    <text evidence="3">The sequence shown here is derived from an EMBL/GenBank/DDBJ whole genome shotgun (WGS) entry which is preliminary data.</text>
</comment>
<name>A0A0E9N302_9BACT</name>